<feature type="transmembrane region" description="Helical" evidence="2">
    <location>
        <begin position="6"/>
        <end position="27"/>
    </location>
</feature>
<reference evidence="3" key="1">
    <citation type="journal article" date="2015" name="Nature">
        <title>Complex archaea that bridge the gap between prokaryotes and eukaryotes.</title>
        <authorList>
            <person name="Spang A."/>
            <person name="Saw J.H."/>
            <person name="Jorgensen S.L."/>
            <person name="Zaremba-Niedzwiedzka K."/>
            <person name="Martijn J."/>
            <person name="Lind A.E."/>
            <person name="van Eijk R."/>
            <person name="Schleper C."/>
            <person name="Guy L."/>
            <person name="Ettema T.J."/>
        </authorList>
    </citation>
    <scope>NUCLEOTIDE SEQUENCE</scope>
</reference>
<accession>A0A0F9LAE6</accession>
<gene>
    <name evidence="3" type="ORF">LCGC14_1604020</name>
</gene>
<keyword evidence="2" id="KW-0812">Transmembrane</keyword>
<evidence type="ECO:0000313" key="3">
    <source>
        <dbReference type="EMBL" id="KKM24545.1"/>
    </source>
</evidence>
<name>A0A0F9LAE6_9ZZZZ</name>
<organism evidence="3">
    <name type="scientific">marine sediment metagenome</name>
    <dbReference type="NCBI Taxonomy" id="412755"/>
    <lineage>
        <taxon>unclassified sequences</taxon>
        <taxon>metagenomes</taxon>
        <taxon>ecological metagenomes</taxon>
    </lineage>
</organism>
<comment type="caution">
    <text evidence="3">The sequence shown here is derived from an EMBL/GenBank/DDBJ whole genome shotgun (WGS) entry which is preliminary data.</text>
</comment>
<evidence type="ECO:0000256" key="1">
    <source>
        <dbReference type="SAM" id="MobiDB-lite"/>
    </source>
</evidence>
<proteinExistence type="predicted"/>
<keyword evidence="2" id="KW-0472">Membrane</keyword>
<sequence length="106" mass="11993">MKIADYSLYLFLFGFLIVLMVVGSFIVKNMIEDNKREKQFELESEIFFEEVRKDWNNIPENYTFGFEGGGGKSGFLNREYFDSLKSGGGGGLGGFVFQGTGEKDEN</sequence>
<dbReference type="EMBL" id="LAZR01012904">
    <property type="protein sequence ID" value="KKM24545.1"/>
    <property type="molecule type" value="Genomic_DNA"/>
</dbReference>
<dbReference type="AlphaFoldDB" id="A0A0F9LAE6"/>
<keyword evidence="2" id="KW-1133">Transmembrane helix</keyword>
<feature type="region of interest" description="Disordered" evidence="1">
    <location>
        <begin position="85"/>
        <end position="106"/>
    </location>
</feature>
<evidence type="ECO:0000256" key="2">
    <source>
        <dbReference type="SAM" id="Phobius"/>
    </source>
</evidence>
<feature type="compositionally biased region" description="Gly residues" evidence="1">
    <location>
        <begin position="86"/>
        <end position="96"/>
    </location>
</feature>
<protein>
    <submittedName>
        <fullName evidence="3">Uncharacterized protein</fullName>
    </submittedName>
</protein>